<dbReference type="AlphaFoldDB" id="A0A1S8ABS6"/>
<keyword evidence="1" id="KW-1133">Transmembrane helix</keyword>
<name>A0A1S8ABS6_ROSNE</name>
<keyword evidence="3" id="KW-1185">Reference proteome</keyword>
<keyword evidence="1" id="KW-0812">Transmembrane</keyword>
<protein>
    <submittedName>
        <fullName evidence="2">Uncharacterized protein</fullName>
    </submittedName>
</protein>
<dbReference type="Proteomes" id="UP000054516">
    <property type="component" value="Unassembled WGS sequence"/>
</dbReference>
<sequence>MSSNGAKAIWPSALHLLIATPLAGAIGLVAVCVLAASLFRPRTPGQISSRSCTNKNGEQLPEIAFDVRSLKSQRRSV</sequence>
<evidence type="ECO:0000313" key="2">
    <source>
        <dbReference type="EMBL" id="GAW27385.1"/>
    </source>
</evidence>
<reference evidence="2" key="1">
    <citation type="submission" date="2016-03" db="EMBL/GenBank/DDBJ databases">
        <title>Draft genome sequence of Rosellinia necatrix.</title>
        <authorList>
            <person name="Kanematsu S."/>
        </authorList>
    </citation>
    <scope>NUCLEOTIDE SEQUENCE [LARGE SCALE GENOMIC DNA]</scope>
    <source>
        <strain evidence="2">W97</strain>
    </source>
</reference>
<keyword evidence="1" id="KW-0472">Membrane</keyword>
<dbReference type="EMBL" id="DF977566">
    <property type="protein sequence ID" value="GAW27385.1"/>
    <property type="molecule type" value="Genomic_DNA"/>
</dbReference>
<accession>A0A1S8ABS6</accession>
<gene>
    <name evidence="2" type="ORF">SAMD00023353_12100100</name>
</gene>
<feature type="transmembrane region" description="Helical" evidence="1">
    <location>
        <begin position="12"/>
        <end position="39"/>
    </location>
</feature>
<organism evidence="2">
    <name type="scientific">Rosellinia necatrix</name>
    <name type="common">White root-rot fungus</name>
    <dbReference type="NCBI Taxonomy" id="77044"/>
    <lineage>
        <taxon>Eukaryota</taxon>
        <taxon>Fungi</taxon>
        <taxon>Dikarya</taxon>
        <taxon>Ascomycota</taxon>
        <taxon>Pezizomycotina</taxon>
        <taxon>Sordariomycetes</taxon>
        <taxon>Xylariomycetidae</taxon>
        <taxon>Xylariales</taxon>
        <taxon>Xylariaceae</taxon>
        <taxon>Rosellinia</taxon>
    </lineage>
</organism>
<evidence type="ECO:0000256" key="1">
    <source>
        <dbReference type="SAM" id="Phobius"/>
    </source>
</evidence>
<proteinExistence type="predicted"/>
<evidence type="ECO:0000313" key="3">
    <source>
        <dbReference type="Proteomes" id="UP000054516"/>
    </source>
</evidence>